<evidence type="ECO:0000256" key="4">
    <source>
        <dbReference type="ARBA" id="ARBA00022737"/>
    </source>
</evidence>
<dbReference type="Proteomes" id="UP000678393">
    <property type="component" value="Unassembled WGS sequence"/>
</dbReference>
<dbReference type="PROSITE" id="PS01209">
    <property type="entry name" value="LDLRA_1"/>
    <property type="match status" value="7"/>
</dbReference>
<feature type="disulfide bond" evidence="10">
    <location>
        <begin position="887"/>
        <end position="905"/>
    </location>
</feature>
<organism evidence="13 14">
    <name type="scientific">Candidula unifasciata</name>
    <dbReference type="NCBI Taxonomy" id="100452"/>
    <lineage>
        <taxon>Eukaryota</taxon>
        <taxon>Metazoa</taxon>
        <taxon>Spiralia</taxon>
        <taxon>Lophotrochozoa</taxon>
        <taxon>Mollusca</taxon>
        <taxon>Gastropoda</taxon>
        <taxon>Heterobranchia</taxon>
        <taxon>Euthyneura</taxon>
        <taxon>Panpulmonata</taxon>
        <taxon>Eupulmonata</taxon>
        <taxon>Stylommatophora</taxon>
        <taxon>Helicina</taxon>
        <taxon>Helicoidea</taxon>
        <taxon>Geomitridae</taxon>
        <taxon>Candidula</taxon>
    </lineage>
</organism>
<feature type="disulfide bond" evidence="10">
    <location>
        <begin position="725"/>
        <end position="737"/>
    </location>
</feature>
<comment type="caution">
    <text evidence="10">Lacks conserved residue(s) required for the propagation of feature annotation.</text>
</comment>
<feature type="disulfide bond" evidence="10">
    <location>
        <begin position="597"/>
        <end position="612"/>
    </location>
</feature>
<evidence type="ECO:0000256" key="8">
    <source>
        <dbReference type="ARBA" id="ARBA00023170"/>
    </source>
</evidence>
<dbReference type="FunFam" id="4.10.400.10:FF:000034">
    <property type="entry name" value="Low-density lipoprotein receptor-related protein 2"/>
    <property type="match status" value="6"/>
</dbReference>
<keyword evidence="5" id="KW-1133">Transmembrane helix</keyword>
<dbReference type="Pfam" id="PF00057">
    <property type="entry name" value="Ldl_recept_a"/>
    <property type="match status" value="16"/>
</dbReference>
<evidence type="ECO:0000256" key="3">
    <source>
        <dbReference type="ARBA" id="ARBA00022729"/>
    </source>
</evidence>
<feature type="disulfide bond" evidence="10">
    <location>
        <begin position="623"/>
        <end position="641"/>
    </location>
</feature>
<comment type="subcellular location">
    <subcellularLocation>
        <location evidence="1">Membrane</location>
        <topology evidence="1">Single-pass membrane protein</topology>
    </subcellularLocation>
</comment>
<dbReference type="SUPFAM" id="SSF57424">
    <property type="entry name" value="LDL receptor-like module"/>
    <property type="match status" value="16"/>
</dbReference>
<keyword evidence="9" id="KW-0325">Glycoprotein</keyword>
<keyword evidence="7 10" id="KW-1015">Disulfide bond</keyword>
<evidence type="ECO:0000256" key="7">
    <source>
        <dbReference type="ARBA" id="ARBA00023157"/>
    </source>
</evidence>
<feature type="disulfide bond" evidence="10">
    <location>
        <begin position="635"/>
        <end position="650"/>
    </location>
</feature>
<accession>A0A8S3Z7D5</accession>
<feature type="disulfide bond" evidence="10">
    <location>
        <begin position="423"/>
        <end position="441"/>
    </location>
</feature>
<dbReference type="CDD" id="cd00112">
    <property type="entry name" value="LDLa"/>
    <property type="match status" value="15"/>
</dbReference>
<evidence type="ECO:0000256" key="5">
    <source>
        <dbReference type="ARBA" id="ARBA00022989"/>
    </source>
</evidence>
<feature type="disulfide bond" evidence="10">
    <location>
        <begin position="824"/>
        <end position="839"/>
    </location>
</feature>
<feature type="disulfide bond" evidence="10">
    <location>
        <begin position="862"/>
        <end position="877"/>
    </location>
</feature>
<evidence type="ECO:0000259" key="12">
    <source>
        <dbReference type="PROSITE" id="PS50024"/>
    </source>
</evidence>
<dbReference type="AlphaFoldDB" id="A0A8S3Z7D5"/>
<feature type="disulfide bond" evidence="10">
    <location>
        <begin position="652"/>
        <end position="664"/>
    </location>
</feature>
<feature type="disulfide bond" evidence="10">
    <location>
        <begin position="235"/>
        <end position="250"/>
    </location>
</feature>
<feature type="disulfide bond" evidence="10">
    <location>
        <begin position="708"/>
        <end position="723"/>
    </location>
</feature>
<feature type="non-terminal residue" evidence="13">
    <location>
        <position position="988"/>
    </location>
</feature>
<evidence type="ECO:0000256" key="1">
    <source>
        <dbReference type="ARBA" id="ARBA00004167"/>
    </source>
</evidence>
<evidence type="ECO:0000256" key="10">
    <source>
        <dbReference type="PROSITE-ProRule" id="PRU00124"/>
    </source>
</evidence>
<dbReference type="InterPro" id="IPR023415">
    <property type="entry name" value="LDLR_class-A_CS"/>
</dbReference>
<sequence length="988" mass="110006">METITLLTEAALAGAKCKAYVYMLLNIILLGLSHIQDFEFADSENGVNIVKRATGYIYDDEDFQDDDAGSAPDTGYTEYEGSGTTAVTTTTRRFDVVDYPRFFRVSVSFSNLPYTTNIFNRESQEFKEQSELIAAEIENLFWNIEGRKTVTVLQYSTGDQGQILVTFDLGYEGSEPDEELSQVLEAAVSGGRIGRYAVSSDGFSVRSLEATSTKCRLDELLCAQNQVCIPRLKACDRNSDCPGGEDEHFCREVQCPIFVGRSPEVLPRNGTNYASLLINNAFPCDGAVVAWEYYRVIPQGIAFVGIWRQLGDSEFVLLSKKYVQLETPILVQRGDFIGVFYPETTPNNVIAQATPADDVVAPTELYQTYLAQMYEHEVQEGIPFDINTIRYVQTNSTFALRALMNYDVEGIESNPCKSNEFSCGNGYCVLAEYQCDGQNDCENGADELNCVRCSEDEFTCKSGECIAQFLRCNQVKDCSDGSDETACPVSCKEDEQFTCQNGECIPIGRLCDAQPDCSDNSDEDRELCLPTIPTFPPVCPEGFFRCALGICVEMTKRCDRVSDCPDATDEVECEGRRCDEREFRCDSGACIDSGLQCDGVSDCDDHSDEIRCVTTCSSAEFTCKSGQCIDLRRRCDTYPDCVDQSDEIGCPCRPEQFVCGDGQCISELLRCDRSYDCRDGSDERDCPRCRRNEFECNDGTCIDRRNKCDRSVQCPDSSDEFNCTCNAVEFRCGNGQCIPQQTFCDQRQDCVDGTDESNCPQVCREDQFACASGECIDRRRTCDGRADCRDRSDEQNCPIPPSFQCMPGQYRCATGQCIDAGFKCDRQIDCLDRSDETRCLRRCPETQFQCDSGHCLDVRRRCDGRRDCPNGSDEVGCPTCSPADFTCGNSQCIPITQRCDRRSDCSDGSDERGCPCATGEFTCVSDGRCLPPGYRCNGNPDCRDGSDEQDCERCREDQFQCGTGECIDSRMVCDSISDCPDSSDEEVC</sequence>
<feature type="disulfide bond" evidence="10">
    <location>
        <begin position="435"/>
        <end position="450"/>
    </location>
</feature>
<feature type="disulfide bond" evidence="10">
    <location>
        <begin position="782"/>
        <end position="797"/>
    </location>
</feature>
<name>A0A8S3Z7D5_9EUPU</name>
<keyword evidence="4" id="KW-0677">Repeat</keyword>
<dbReference type="InterPro" id="IPR051221">
    <property type="entry name" value="LDLR-related"/>
</dbReference>
<feature type="disulfide bond" evidence="10">
    <location>
        <begin position="899"/>
        <end position="914"/>
    </location>
</feature>
<proteinExistence type="predicted"/>
<feature type="region of interest" description="Disordered" evidence="11">
    <location>
        <begin position="61"/>
        <end position="82"/>
    </location>
</feature>
<feature type="disulfide bond" evidence="10">
    <location>
        <begin position="558"/>
        <end position="573"/>
    </location>
</feature>
<feature type="disulfide bond" evidence="10">
    <location>
        <begin position="744"/>
        <end position="759"/>
    </location>
</feature>
<dbReference type="PROSITE" id="PS50068">
    <property type="entry name" value="LDLRA_2"/>
    <property type="match status" value="16"/>
</dbReference>
<evidence type="ECO:0000313" key="14">
    <source>
        <dbReference type="Proteomes" id="UP000678393"/>
    </source>
</evidence>
<feature type="disulfide bond" evidence="10">
    <location>
        <begin position="578"/>
        <end position="590"/>
    </location>
</feature>
<feature type="disulfide bond" evidence="10">
    <location>
        <begin position="850"/>
        <end position="868"/>
    </location>
</feature>
<evidence type="ECO:0000256" key="6">
    <source>
        <dbReference type="ARBA" id="ARBA00023136"/>
    </source>
</evidence>
<dbReference type="PANTHER" id="PTHR22722:SF14">
    <property type="entry name" value="MEGALIN, ISOFORM A"/>
    <property type="match status" value="1"/>
</dbReference>
<feature type="domain" description="SEA" evidence="12">
    <location>
        <begin position="99"/>
        <end position="212"/>
    </location>
</feature>
<feature type="disulfide bond" evidence="10">
    <location>
        <begin position="671"/>
        <end position="686"/>
    </location>
</feature>
<feature type="disulfide bond" evidence="10">
    <location>
        <begin position="763"/>
        <end position="775"/>
    </location>
</feature>
<dbReference type="PROSITE" id="PS50024">
    <property type="entry name" value="SEA"/>
    <property type="match status" value="1"/>
</dbReference>
<dbReference type="GO" id="GO:0005886">
    <property type="term" value="C:plasma membrane"/>
    <property type="evidence" value="ECO:0007669"/>
    <property type="project" value="TreeGrafter"/>
</dbReference>
<dbReference type="InterPro" id="IPR000082">
    <property type="entry name" value="SEA_dom"/>
</dbReference>
<dbReference type="OrthoDB" id="10070760at2759"/>
<feature type="disulfide bond" evidence="10">
    <location>
        <begin position="689"/>
        <end position="701"/>
    </location>
</feature>
<feature type="disulfide bond" evidence="10">
    <location>
        <begin position="416"/>
        <end position="428"/>
    </location>
</feature>
<feature type="disulfide bond" evidence="10">
    <location>
        <begin position="499"/>
        <end position="517"/>
    </location>
</feature>
<dbReference type="EMBL" id="CAJHNH020001935">
    <property type="protein sequence ID" value="CAG5125029.1"/>
    <property type="molecule type" value="Genomic_DNA"/>
</dbReference>
<feature type="disulfide bond" evidence="10">
    <location>
        <begin position="936"/>
        <end position="951"/>
    </location>
</feature>
<dbReference type="PANTHER" id="PTHR22722">
    <property type="entry name" value="LOW-DENSITY LIPOPROTEIN RECEPTOR-RELATED PROTEIN 2-RELATED"/>
    <property type="match status" value="1"/>
</dbReference>
<feature type="disulfide bond" evidence="10">
    <location>
        <begin position="546"/>
        <end position="564"/>
    </location>
</feature>
<feature type="disulfide bond" evidence="10">
    <location>
        <begin position="973"/>
        <end position="988"/>
    </location>
</feature>
<feature type="disulfide bond" evidence="10">
    <location>
        <begin position="843"/>
        <end position="855"/>
    </location>
</feature>
<dbReference type="SMART" id="SM00192">
    <property type="entry name" value="LDLa"/>
    <property type="match status" value="16"/>
</dbReference>
<feature type="disulfide bond" evidence="10">
    <location>
        <begin position="460"/>
        <end position="478"/>
    </location>
</feature>
<evidence type="ECO:0000256" key="11">
    <source>
        <dbReference type="SAM" id="MobiDB-lite"/>
    </source>
</evidence>
<dbReference type="InterPro" id="IPR002172">
    <property type="entry name" value="LDrepeatLR_classA_rpt"/>
</dbReference>
<feature type="disulfide bond" evidence="10">
    <location>
        <begin position="453"/>
        <end position="465"/>
    </location>
</feature>
<dbReference type="Gene3D" id="4.10.400.10">
    <property type="entry name" value="Low-density Lipoprotein Receptor"/>
    <property type="match status" value="16"/>
</dbReference>
<feature type="disulfide bond" evidence="10">
    <location>
        <begin position="770"/>
        <end position="788"/>
    </location>
</feature>
<feature type="disulfide bond" evidence="10">
    <location>
        <begin position="961"/>
        <end position="979"/>
    </location>
</feature>
<gene>
    <name evidence="13" type="ORF">CUNI_LOCUS10587</name>
</gene>
<feature type="disulfide bond" evidence="10">
    <location>
        <begin position="954"/>
        <end position="966"/>
    </location>
</feature>
<feature type="disulfide bond" evidence="10">
    <location>
        <begin position="812"/>
        <end position="830"/>
    </location>
</feature>
<evidence type="ECO:0000256" key="9">
    <source>
        <dbReference type="ARBA" id="ARBA00023180"/>
    </source>
</evidence>
<keyword evidence="2" id="KW-0812">Transmembrane</keyword>
<feature type="disulfide bond" evidence="10">
    <location>
        <begin position="472"/>
        <end position="487"/>
    </location>
</feature>
<evidence type="ECO:0000256" key="2">
    <source>
        <dbReference type="ARBA" id="ARBA00022692"/>
    </source>
</evidence>
<comment type="caution">
    <text evidence="13">The sequence shown here is derived from an EMBL/GenBank/DDBJ whole genome shotgun (WGS) entry which is preliminary data.</text>
</comment>
<keyword evidence="6" id="KW-0472">Membrane</keyword>
<dbReference type="GO" id="GO:0043235">
    <property type="term" value="C:receptor complex"/>
    <property type="evidence" value="ECO:0007669"/>
    <property type="project" value="TreeGrafter"/>
</dbReference>
<feature type="disulfide bond" evidence="10">
    <location>
        <begin position="585"/>
        <end position="603"/>
    </location>
</feature>
<dbReference type="InterPro" id="IPR036055">
    <property type="entry name" value="LDL_receptor-like_sf"/>
</dbReference>
<reference evidence="13" key="1">
    <citation type="submission" date="2021-04" db="EMBL/GenBank/DDBJ databases">
        <authorList>
            <consortium name="Molecular Ecology Group"/>
        </authorList>
    </citation>
    <scope>NUCLEOTIDE SEQUENCE</scope>
</reference>
<dbReference type="PRINTS" id="PR00261">
    <property type="entry name" value="LDLRECEPTOR"/>
</dbReference>
<feature type="disulfide bond" evidence="10">
    <location>
        <begin position="732"/>
        <end position="750"/>
    </location>
</feature>
<feature type="disulfide bond" evidence="10">
    <location>
        <begin position="880"/>
        <end position="892"/>
    </location>
</feature>
<feature type="disulfide bond" evidence="10">
    <location>
        <begin position="659"/>
        <end position="677"/>
    </location>
</feature>
<protein>
    <recommendedName>
        <fullName evidence="12">SEA domain-containing protein</fullName>
    </recommendedName>
</protein>
<evidence type="ECO:0000313" key="13">
    <source>
        <dbReference type="EMBL" id="CAG5125029.1"/>
    </source>
</evidence>
<feature type="disulfide bond" evidence="10">
    <location>
        <begin position="539"/>
        <end position="551"/>
    </location>
</feature>
<feature type="disulfide bond" evidence="10">
    <location>
        <begin position="616"/>
        <end position="628"/>
    </location>
</feature>
<feature type="disulfide bond" evidence="10">
    <location>
        <begin position="696"/>
        <end position="714"/>
    </location>
</feature>
<feature type="disulfide bond" evidence="10">
    <location>
        <begin position="805"/>
        <end position="817"/>
    </location>
</feature>
<keyword evidence="3" id="KW-0732">Signal</keyword>
<keyword evidence="14" id="KW-1185">Reference proteome</keyword>
<keyword evidence="8" id="KW-0675">Receptor</keyword>